<reference evidence="1 2" key="1">
    <citation type="submission" date="2016-10" db="EMBL/GenBank/DDBJ databases">
        <authorList>
            <person name="Varghese N."/>
            <person name="Submissions S."/>
        </authorList>
    </citation>
    <scope>NUCLEOTIDE SEQUENCE [LARGE SCALE GENOMIC DNA]</scope>
    <source>
        <strain evidence="1 2">LMG 22274</strain>
    </source>
</reference>
<dbReference type="EMBL" id="FNZM01000010">
    <property type="protein sequence ID" value="SEJ88481.1"/>
    <property type="molecule type" value="Genomic_DNA"/>
</dbReference>
<accession>A0AAQ1JV27</accession>
<dbReference type="RefSeq" id="WP_074984365.1">
    <property type="nucleotide sequence ID" value="NZ_CADFGN010000010.1"/>
</dbReference>
<evidence type="ECO:0000313" key="1">
    <source>
        <dbReference type="EMBL" id="SEJ88481.1"/>
    </source>
</evidence>
<gene>
    <name evidence="1" type="ORF">SAMN05216550_1105</name>
</gene>
<dbReference type="Proteomes" id="UP000183529">
    <property type="component" value="Unassembled WGS sequence"/>
</dbReference>
<organism evidence="1 2">
    <name type="scientific">Paraburkholderia tropica</name>
    <dbReference type="NCBI Taxonomy" id="92647"/>
    <lineage>
        <taxon>Bacteria</taxon>
        <taxon>Pseudomonadati</taxon>
        <taxon>Pseudomonadota</taxon>
        <taxon>Betaproteobacteria</taxon>
        <taxon>Burkholderiales</taxon>
        <taxon>Burkholderiaceae</taxon>
        <taxon>Paraburkholderia</taxon>
    </lineage>
</organism>
<name>A0AAQ1JV27_9BURK</name>
<evidence type="ECO:0000313" key="2">
    <source>
        <dbReference type="Proteomes" id="UP000183529"/>
    </source>
</evidence>
<proteinExistence type="predicted"/>
<dbReference type="AlphaFoldDB" id="A0AAQ1JV27"/>
<sequence length="552" mass="60414">MQKVVVDAAPSRQQQYAETLAHAMLAEDSGLFLYQGQPHRMLAANFLGEPEFEAMSARTLAQAFAADESVVAVGARGVKAVPEKLVQRASELFAKGAARRGKEVAAVVRFPVMVRRDGWQAMRDIAPGVRDGVAMIPSECAESPPVVSSDAEFREQVGRLMAPLEEFAFMDARHKALALAAMLTAANRATLRTAPCVVIEAPQPRSGKTLLAETICAMVPQREDVDRCAGTAAATDEELDKRIMANARQPVMLIDNLRRRLASQALEAMLTAGHVDVREAGQWKETEQVVTRALLAVTGNNIDISDDMRRRALNIRLLGEMNPQDKPHSFDPLERVREQRGAFAGAAVAILEYAQGREGRQQEQWLRDVSPDFADLIAPAVRLACRLMPETFEWPRAVVDEALSPGGDAETVRSVIEAAIAVPEIADRMATGMLNRELLDDPQIEQADVLHALREVVEGRVRGSRAWNARNLGTALRQVMDVPCDLGCLTKTKKRKSTAHDSGAQKWQMVLTDAGKAALEMRRAELQAEQEAESRAMLAAMRSKVVPLAKAN</sequence>
<comment type="caution">
    <text evidence="1">The sequence shown here is derived from an EMBL/GenBank/DDBJ whole genome shotgun (WGS) entry which is preliminary data.</text>
</comment>
<protein>
    <submittedName>
        <fullName evidence="1">Uncharacterized protein</fullName>
    </submittedName>
</protein>